<proteinExistence type="predicted"/>
<dbReference type="Gene3D" id="3.40.50.12710">
    <property type="match status" value="1"/>
</dbReference>
<accession>X1TMK5</accession>
<dbReference type="InterPro" id="IPR038375">
    <property type="entry name" value="NDUFAF7_sf"/>
</dbReference>
<reference evidence="5" key="1">
    <citation type="journal article" date="2014" name="Front. Microbiol.">
        <title>High frequency of phylogenetically diverse reductive dehalogenase-homologous genes in deep subseafloor sedimentary metagenomes.</title>
        <authorList>
            <person name="Kawai M."/>
            <person name="Futagami T."/>
            <person name="Toyoda A."/>
            <person name="Takaki Y."/>
            <person name="Nishi S."/>
            <person name="Hori S."/>
            <person name="Arai W."/>
            <person name="Tsubouchi T."/>
            <person name="Morono Y."/>
            <person name="Uchiyama I."/>
            <person name="Ito T."/>
            <person name="Fujiyama A."/>
            <person name="Inagaki F."/>
            <person name="Takami H."/>
        </authorList>
    </citation>
    <scope>NUCLEOTIDE SEQUENCE</scope>
    <source>
        <strain evidence="5">Expedition CK06-06</strain>
    </source>
</reference>
<comment type="caution">
    <text evidence="5">The sequence shown here is derived from an EMBL/GenBank/DDBJ whole genome shotgun (WGS) entry which is preliminary data.</text>
</comment>
<dbReference type="GO" id="GO:0005739">
    <property type="term" value="C:mitochondrion"/>
    <property type="evidence" value="ECO:0007669"/>
    <property type="project" value="UniProtKB-SubCell"/>
</dbReference>
<name>X1TMK5_9ZZZZ</name>
<dbReference type="InterPro" id="IPR029063">
    <property type="entry name" value="SAM-dependent_MTases_sf"/>
</dbReference>
<keyword evidence="4" id="KW-0496">Mitochondrion</keyword>
<dbReference type="AlphaFoldDB" id="X1TMK5"/>
<dbReference type="PANTHER" id="PTHR12049:SF7">
    <property type="entry name" value="PROTEIN ARGININE METHYLTRANSFERASE NDUFAF7, MITOCHONDRIAL"/>
    <property type="match status" value="1"/>
</dbReference>
<dbReference type="GO" id="GO:0032981">
    <property type="term" value="P:mitochondrial respiratory chain complex I assembly"/>
    <property type="evidence" value="ECO:0007669"/>
    <property type="project" value="TreeGrafter"/>
</dbReference>
<evidence type="ECO:0000256" key="2">
    <source>
        <dbReference type="ARBA" id="ARBA00022603"/>
    </source>
</evidence>
<dbReference type="GO" id="GO:0032259">
    <property type="term" value="P:methylation"/>
    <property type="evidence" value="ECO:0007669"/>
    <property type="project" value="UniProtKB-KW"/>
</dbReference>
<feature type="non-terminal residue" evidence="5">
    <location>
        <position position="1"/>
    </location>
</feature>
<dbReference type="InterPro" id="IPR003788">
    <property type="entry name" value="NDUFAF7"/>
</dbReference>
<keyword evidence="2" id="KW-0489">Methyltransferase</keyword>
<evidence type="ECO:0000256" key="1">
    <source>
        <dbReference type="ARBA" id="ARBA00004173"/>
    </source>
</evidence>
<dbReference type="PANTHER" id="PTHR12049">
    <property type="entry name" value="PROTEIN ARGININE METHYLTRANSFERASE NDUFAF7, MITOCHONDRIAL"/>
    <property type="match status" value="1"/>
</dbReference>
<gene>
    <name evidence="5" type="ORF">S12H4_36609</name>
</gene>
<evidence type="ECO:0000313" key="5">
    <source>
        <dbReference type="EMBL" id="GAI92596.1"/>
    </source>
</evidence>
<comment type="subcellular location">
    <subcellularLocation>
        <location evidence="1">Mitochondrion</location>
    </subcellularLocation>
</comment>
<evidence type="ECO:0000256" key="4">
    <source>
        <dbReference type="ARBA" id="ARBA00023128"/>
    </source>
</evidence>
<dbReference type="EMBL" id="BARW01021841">
    <property type="protein sequence ID" value="GAI92596.1"/>
    <property type="molecule type" value="Genomic_DNA"/>
</dbReference>
<dbReference type="Pfam" id="PF02636">
    <property type="entry name" value="Methyltransf_28"/>
    <property type="match status" value="1"/>
</dbReference>
<protein>
    <recommendedName>
        <fullName evidence="6">Protein arginine methyltransferase NDUFAF7</fullName>
    </recommendedName>
</protein>
<organism evidence="5">
    <name type="scientific">marine sediment metagenome</name>
    <dbReference type="NCBI Taxonomy" id="412755"/>
    <lineage>
        <taxon>unclassified sequences</taxon>
        <taxon>metagenomes</taxon>
        <taxon>ecological metagenomes</taxon>
    </lineage>
</organism>
<dbReference type="SUPFAM" id="SSF53335">
    <property type="entry name" value="S-adenosyl-L-methionine-dependent methyltransferases"/>
    <property type="match status" value="1"/>
</dbReference>
<evidence type="ECO:0000256" key="3">
    <source>
        <dbReference type="ARBA" id="ARBA00022679"/>
    </source>
</evidence>
<dbReference type="GO" id="GO:0035243">
    <property type="term" value="F:protein-arginine omega-N symmetric methyltransferase activity"/>
    <property type="evidence" value="ECO:0007669"/>
    <property type="project" value="TreeGrafter"/>
</dbReference>
<sequence>HVLSPGITPALRNLLHIDEDGNPVGTPSQVATLNEAPVGTVMEVCPESLALIQDIALRIEQCRGAALMIDYGNEGSRDSLRAFRKHEQVDVLSSPGTVDVTADVDFGALRNAVNHDLQATRSKMNDGEGVDSKNMPKAFGPATQGHFLASMGAVERTIKLIEDDNTTDDQADELCTALERLVSEEEMGERFKVLAITMKKDGIFAPPGF</sequence>
<keyword evidence="3" id="KW-0808">Transferase</keyword>
<evidence type="ECO:0008006" key="6">
    <source>
        <dbReference type="Google" id="ProtNLM"/>
    </source>
</evidence>